<dbReference type="InterPro" id="IPR000524">
    <property type="entry name" value="Tscrpt_reg_HTH_GntR"/>
</dbReference>
<sequence length="233" mass="26115">MEYKKIQPKKIYEQVASTLMEMIRSGKLKPGDKLASVQQLAENFSVSRSAVREALTSLRAMGLIELKQGEGTFVRAFEPSLLNFPIVQAMLMNRGDIMNLLEVRKILETGAVAVAAKKRTSEDLMKMRGALKEMEAAAGDEVLAEKADLAFHLAISQASHNPLLVGLMNHVSDLIDMSMKDTHRILLFTDDSDFSTLYDQHMRIYHAIEKQDADDARKELLSHLEEVEAKVVQ</sequence>
<dbReference type="CDD" id="cd07377">
    <property type="entry name" value="WHTH_GntR"/>
    <property type="match status" value="1"/>
</dbReference>
<dbReference type="Proteomes" id="UP001223084">
    <property type="component" value="Unassembled WGS sequence"/>
</dbReference>
<dbReference type="PANTHER" id="PTHR43537">
    <property type="entry name" value="TRANSCRIPTIONAL REGULATOR, GNTR FAMILY"/>
    <property type="match status" value="1"/>
</dbReference>
<evidence type="ECO:0000256" key="1">
    <source>
        <dbReference type="ARBA" id="ARBA00023015"/>
    </source>
</evidence>
<dbReference type="SUPFAM" id="SSF46785">
    <property type="entry name" value="Winged helix' DNA-binding domain"/>
    <property type="match status" value="1"/>
</dbReference>
<dbReference type="Pfam" id="PF07729">
    <property type="entry name" value="FCD"/>
    <property type="match status" value="1"/>
</dbReference>
<evidence type="ECO:0000313" key="5">
    <source>
        <dbReference type="EMBL" id="MDL5041985.1"/>
    </source>
</evidence>
<feature type="domain" description="HTH gntR-type" evidence="4">
    <location>
        <begin position="9"/>
        <end position="77"/>
    </location>
</feature>
<dbReference type="SMART" id="SM00895">
    <property type="entry name" value="FCD"/>
    <property type="match status" value="1"/>
</dbReference>
<dbReference type="SUPFAM" id="SSF48008">
    <property type="entry name" value="GntR ligand-binding domain-like"/>
    <property type="match status" value="1"/>
</dbReference>
<evidence type="ECO:0000313" key="6">
    <source>
        <dbReference type="Proteomes" id="UP001223084"/>
    </source>
</evidence>
<dbReference type="GO" id="GO:0003700">
    <property type="term" value="F:DNA-binding transcription factor activity"/>
    <property type="evidence" value="ECO:0007669"/>
    <property type="project" value="InterPro"/>
</dbReference>
<keyword evidence="2" id="KW-0238">DNA-binding</keyword>
<dbReference type="Gene3D" id="1.20.120.530">
    <property type="entry name" value="GntR ligand-binding domain-like"/>
    <property type="match status" value="1"/>
</dbReference>
<dbReference type="SMART" id="SM00345">
    <property type="entry name" value="HTH_GNTR"/>
    <property type="match status" value="1"/>
</dbReference>
<keyword evidence="3" id="KW-0804">Transcription</keyword>
<dbReference type="GO" id="GO:0003677">
    <property type="term" value="F:DNA binding"/>
    <property type="evidence" value="ECO:0007669"/>
    <property type="project" value="UniProtKB-KW"/>
</dbReference>
<dbReference type="InterPro" id="IPR036388">
    <property type="entry name" value="WH-like_DNA-bd_sf"/>
</dbReference>
<comment type="caution">
    <text evidence="5">The sequence shown here is derived from an EMBL/GenBank/DDBJ whole genome shotgun (WGS) entry which is preliminary data.</text>
</comment>
<proteinExistence type="predicted"/>
<dbReference type="Pfam" id="PF00392">
    <property type="entry name" value="GntR"/>
    <property type="match status" value="1"/>
</dbReference>
<dbReference type="InterPro" id="IPR011711">
    <property type="entry name" value="GntR_C"/>
</dbReference>
<dbReference type="InterPro" id="IPR036390">
    <property type="entry name" value="WH_DNA-bd_sf"/>
</dbReference>
<dbReference type="PANTHER" id="PTHR43537:SF5">
    <property type="entry name" value="UXU OPERON TRANSCRIPTIONAL REGULATOR"/>
    <property type="match status" value="1"/>
</dbReference>
<gene>
    <name evidence="5" type="ORF">QN341_13300</name>
</gene>
<dbReference type="EMBL" id="JASUZX010000002">
    <property type="protein sequence ID" value="MDL5041985.1"/>
    <property type="molecule type" value="Genomic_DNA"/>
</dbReference>
<reference evidence="5" key="1">
    <citation type="submission" date="2023-06" db="EMBL/GenBank/DDBJ databases">
        <title>Probiogenomic evaluation and L lactic producing Weizmannia coaggulans BKMTCR2-2 from tree bark.</title>
        <authorList>
            <person name="Mahittikon J."/>
            <person name="Tanasupawat S."/>
        </authorList>
    </citation>
    <scope>NUCLEOTIDE SEQUENCE</scope>
    <source>
        <strain evidence="5">BKMTCR2-2</strain>
    </source>
</reference>
<dbReference type="PRINTS" id="PR00035">
    <property type="entry name" value="HTHGNTR"/>
</dbReference>
<dbReference type="InterPro" id="IPR008920">
    <property type="entry name" value="TF_FadR/GntR_C"/>
</dbReference>
<keyword evidence="1" id="KW-0805">Transcription regulation</keyword>
<accession>A0AAW7CKX9</accession>
<dbReference type="PROSITE" id="PS50949">
    <property type="entry name" value="HTH_GNTR"/>
    <property type="match status" value="1"/>
</dbReference>
<dbReference type="Gene3D" id="1.10.10.10">
    <property type="entry name" value="Winged helix-like DNA-binding domain superfamily/Winged helix DNA-binding domain"/>
    <property type="match status" value="1"/>
</dbReference>
<evidence type="ECO:0000256" key="3">
    <source>
        <dbReference type="ARBA" id="ARBA00023163"/>
    </source>
</evidence>
<dbReference type="RefSeq" id="WP_258922245.1">
    <property type="nucleotide sequence ID" value="NZ_CP091131.1"/>
</dbReference>
<protein>
    <submittedName>
        <fullName evidence="5">FadR/GntR family transcriptional regulator</fullName>
    </submittedName>
</protein>
<evidence type="ECO:0000259" key="4">
    <source>
        <dbReference type="PROSITE" id="PS50949"/>
    </source>
</evidence>
<dbReference type="AlphaFoldDB" id="A0AAW7CKX9"/>
<organism evidence="5 6">
    <name type="scientific">Heyndrickxia coagulans</name>
    <name type="common">Weizmannia coagulans</name>
    <dbReference type="NCBI Taxonomy" id="1398"/>
    <lineage>
        <taxon>Bacteria</taxon>
        <taxon>Bacillati</taxon>
        <taxon>Bacillota</taxon>
        <taxon>Bacilli</taxon>
        <taxon>Bacillales</taxon>
        <taxon>Bacillaceae</taxon>
        <taxon>Heyndrickxia</taxon>
    </lineage>
</organism>
<evidence type="ECO:0000256" key="2">
    <source>
        <dbReference type="ARBA" id="ARBA00023125"/>
    </source>
</evidence>
<name>A0AAW7CKX9_HEYCO</name>